<dbReference type="AlphaFoldDB" id="A0A0E3WU06"/>
<dbReference type="RefSeq" id="WP_052730761.1">
    <property type="nucleotide sequence ID" value="NZ_CP009516.1"/>
</dbReference>
<dbReference type="PATRIC" id="fig|1434110.4.peg.1802"/>
<dbReference type="OrthoDB" id="125399at2157"/>
<reference evidence="1 2" key="1">
    <citation type="submission" date="2014-07" db="EMBL/GenBank/DDBJ databases">
        <title>Methanogenic archaea and the global carbon cycle.</title>
        <authorList>
            <person name="Henriksen J.R."/>
            <person name="Luke J."/>
            <person name="Reinhart S."/>
            <person name="Benedict M.N."/>
            <person name="Youngblut N.D."/>
            <person name="Metcalf M.E."/>
            <person name="Whitaker R.J."/>
            <person name="Metcalf W.W."/>
        </authorList>
    </citation>
    <scope>NUCLEOTIDE SEQUENCE [LARGE SCALE GENOMIC DNA]</scope>
    <source>
        <strain evidence="1 2">HB-1</strain>
    </source>
</reference>
<dbReference type="HOGENOM" id="CLU_448075_0_0_2"/>
<accession>A0A0E3WU06</accession>
<dbReference type="Proteomes" id="UP000033101">
    <property type="component" value="Chromosome"/>
</dbReference>
<keyword evidence="2" id="KW-1185">Reference proteome</keyword>
<sequence>MTDETIEKLIYELEAKVDKAIAGFEKVEKSIGDVDKKMDKSSKAMEKGAALVAKAWQLVAVTITAAIALMARATVKSSADMEAYMITLTNLYGDLETAGQKMEWLLDFAQRTPFELPGLIDSMTKLKAYGIEFETVIRSLGNAASALTKPLDAAVEALADAQTGEFERLKEFGIKAIEITKNNYEMLGATQEQIGLTALTYTDSQMQQAIKVIDRNNRQAITTAITGIFDEKYMGGMEALSKSAKGIWSNIWDSLYKGQLAFMGFDEATKQFREGSLFDRMKTGLGGVLDTVQNIDFEKAGQGVETFLGWMDKGKEILQPWTDAEKRINKAVFGILKDVKNALGTEITGDLDGLKLLLQDLYGAFVLLRRGAAYVFEYIDSHDIGGKFVLSFRLALESISAVYSWIHDKLVWALDEIITRYNSLVPLLQKAGIDAEVVSMDMFKPVKDSAKDAREEVKKEMDQVVADHRAAVDEMTGAAKGAEIIPGGRRSYAQIMGVDAAKAAGLSGVYGSMGIPAAKVSQTSTIPAADTEVTSTRITAIQSPTNIGFNLTSLITGIKDEFVAALKQEPRDVEINMNVVVRNESSMRNLQKQIGEATARGVSGKYTYS</sequence>
<name>A0A0E3WU06_9EURY</name>
<dbReference type="EMBL" id="CP009516">
    <property type="protein sequence ID" value="AKB77930.1"/>
    <property type="molecule type" value="Genomic_DNA"/>
</dbReference>
<evidence type="ECO:0000313" key="2">
    <source>
        <dbReference type="Proteomes" id="UP000033101"/>
    </source>
</evidence>
<protein>
    <submittedName>
        <fullName evidence="1">Phage protein</fullName>
    </submittedName>
</protein>
<dbReference type="GeneID" id="25419400"/>
<proteinExistence type="predicted"/>
<evidence type="ECO:0000313" key="1">
    <source>
        <dbReference type="EMBL" id="AKB77930.1"/>
    </source>
</evidence>
<organism evidence="1 2">
    <name type="scientific">Methanosarcina horonobensis HB-1 = JCM 15518</name>
    <dbReference type="NCBI Taxonomy" id="1434110"/>
    <lineage>
        <taxon>Archaea</taxon>
        <taxon>Methanobacteriati</taxon>
        <taxon>Methanobacteriota</taxon>
        <taxon>Stenosarchaea group</taxon>
        <taxon>Methanomicrobia</taxon>
        <taxon>Methanosarcinales</taxon>
        <taxon>Methanosarcinaceae</taxon>
        <taxon>Methanosarcina</taxon>
    </lineage>
</organism>
<dbReference type="KEGG" id="mhor:MSHOH_1447"/>
<gene>
    <name evidence="1" type="ORF">MSHOH_1447</name>
</gene>
<dbReference type="STRING" id="1434110.MSHOH_1447"/>